<feature type="compositionally biased region" description="Low complexity" evidence="3">
    <location>
        <begin position="908"/>
        <end position="926"/>
    </location>
</feature>
<dbReference type="SMART" id="SM00498">
    <property type="entry name" value="FH2"/>
    <property type="match status" value="1"/>
</dbReference>
<accession>A0ABP0YDN6</accession>
<proteinExistence type="inferred from homology"/>
<feature type="compositionally biased region" description="Polar residues" evidence="3">
    <location>
        <begin position="307"/>
        <end position="320"/>
    </location>
</feature>
<evidence type="ECO:0000259" key="6">
    <source>
        <dbReference type="PROSITE" id="PS51444"/>
    </source>
</evidence>
<keyword evidence="4" id="KW-1133">Transmembrane helix</keyword>
<dbReference type="PROSITE" id="PS51444">
    <property type="entry name" value="FH2"/>
    <property type="match status" value="1"/>
</dbReference>
<comment type="similarity">
    <text evidence="1">Belongs to the formin-like family. Class-I subfamily.</text>
</comment>
<sequence length="992" mass="108212">MTFRQFMGFAKRRCLVVLLILICASLATCLKDHEEEELILSQLADPITGDVNTEMAELLLVKCNLDFFQLKEAADGTELCFEERPGSKNGINFECRMLTKEKTNRMLRAMHPQMKQTLLDCLRKNFHVSGKDYNSEAWYTRYLESLFLMPGSLRRKLSSRWLRSSKEVPAPAPESSADEKPSRKASSTSGQKEKKSNNQQTVIIAVVVTATVTFIIVALLFLCYNKSGSRVKQNDENHERPLLSLSLSSSPKYSAFGNSLKDDKFMSQSSSLSHHQRAPSLDGSLHIVSDGARTSMQGPPSFGATGIPNNSSFGSTNMAGSTKGLVPPPPGAVPVTPEIIPPLKPPPGRAVPLPPERPSSFKPPSNMASPPPPPPPPPPAAVAAPPPPPPPRPPGNSCRPPGPPPPPPPAPGKAGPRPPPPPKSGIAPPRPPPLAPKGANPPRPPKPFTSGDDDMDESGVPKAKLKPFFWDKVLANPDHSMVWHQIKAGSFQFNEEMIETLFGYTPVDKTKTEGKKESSSQDPAQQYIQIIDSKKAQNLSILLRALNVTKEEVCDALHEGTELPSELLENLLRMAPTPEEELKLRLFSGELSQLGNAERFLKSLVDIPFAFKRLESLLFMGILQEDITITKESFANLEVACKELRSSRLFLKLLEAVLKTGNRMNDGTFRGGAQAFKLDTLLKLSDVKGKDGKTTLLHFVVQEIIRTEGIRAVRNATGSQSFSSTSSKDPLDGSPNDPEEHYRTLGLQVVSGLSGELQNVKKAATIDADALTGTVSKLGHALLKTRDFLNKDMQGLGEESPFHDALKVFVQSAEVDIMALLEEEKRIMELVKSTGDYFHGNAGKDEGLRLFVIVRDFLIMIDKTCREIKDAQKKQAKGHRKAASSSDIHHPLSSSSDTNHPPLLSTDTNHPPSSSTNISHPPSSSTDTNHPPSPSTDTNHPPSSSTNINHSPSTTASDLRHPPSPDLNQLIFPAIIDRRMGNSSSDDDDESP</sequence>
<keyword evidence="8" id="KW-1185">Reference proteome</keyword>
<dbReference type="InterPro" id="IPR015425">
    <property type="entry name" value="FH2_Formin"/>
</dbReference>
<evidence type="ECO:0000313" key="7">
    <source>
        <dbReference type="EMBL" id="CAK9317666.1"/>
    </source>
</evidence>
<dbReference type="EMBL" id="OZ021737">
    <property type="protein sequence ID" value="CAK9317666.1"/>
    <property type="molecule type" value="Genomic_DNA"/>
</dbReference>
<dbReference type="InterPro" id="IPR042201">
    <property type="entry name" value="FH2_Formin_sf"/>
</dbReference>
<dbReference type="InterPro" id="IPR027643">
    <property type="entry name" value="Formin-like_plant"/>
</dbReference>
<feature type="transmembrane region" description="Helical" evidence="4">
    <location>
        <begin position="202"/>
        <end position="224"/>
    </location>
</feature>
<evidence type="ECO:0000256" key="4">
    <source>
        <dbReference type="SAM" id="Phobius"/>
    </source>
</evidence>
<dbReference type="PANTHER" id="PTHR23213">
    <property type="entry name" value="FORMIN-RELATED"/>
    <property type="match status" value="1"/>
</dbReference>
<evidence type="ECO:0000256" key="3">
    <source>
        <dbReference type="SAM" id="MobiDB-lite"/>
    </source>
</evidence>
<evidence type="ECO:0000313" key="8">
    <source>
        <dbReference type="Proteomes" id="UP001642487"/>
    </source>
</evidence>
<evidence type="ECO:0000256" key="1">
    <source>
        <dbReference type="ARBA" id="ARBA00025793"/>
    </source>
</evidence>
<evidence type="ECO:0000256" key="5">
    <source>
        <dbReference type="SAM" id="SignalP"/>
    </source>
</evidence>
<dbReference type="Pfam" id="PF02181">
    <property type="entry name" value="FH2"/>
    <property type="match status" value="1"/>
</dbReference>
<dbReference type="Gene3D" id="1.20.58.2220">
    <property type="entry name" value="Formin, FH2 domain"/>
    <property type="match status" value="1"/>
</dbReference>
<keyword evidence="5" id="KW-0732">Signal</keyword>
<dbReference type="Proteomes" id="UP001642487">
    <property type="component" value="Chromosome 3"/>
</dbReference>
<keyword evidence="4" id="KW-0812">Transmembrane</keyword>
<dbReference type="SUPFAM" id="SSF101447">
    <property type="entry name" value="Formin homology 2 domain (FH2 domain)"/>
    <property type="match status" value="1"/>
</dbReference>
<feature type="compositionally biased region" description="Pro residues" evidence="3">
    <location>
        <begin position="339"/>
        <end position="357"/>
    </location>
</feature>
<feature type="region of interest" description="Disordered" evidence="3">
    <location>
        <begin position="291"/>
        <end position="460"/>
    </location>
</feature>
<protein>
    <recommendedName>
        <fullName evidence="2">Formin-like protein</fullName>
    </recommendedName>
</protein>
<organism evidence="7 8">
    <name type="scientific">Citrullus colocynthis</name>
    <name type="common">colocynth</name>
    <dbReference type="NCBI Taxonomy" id="252529"/>
    <lineage>
        <taxon>Eukaryota</taxon>
        <taxon>Viridiplantae</taxon>
        <taxon>Streptophyta</taxon>
        <taxon>Embryophyta</taxon>
        <taxon>Tracheophyta</taxon>
        <taxon>Spermatophyta</taxon>
        <taxon>Magnoliopsida</taxon>
        <taxon>eudicotyledons</taxon>
        <taxon>Gunneridae</taxon>
        <taxon>Pentapetalae</taxon>
        <taxon>rosids</taxon>
        <taxon>fabids</taxon>
        <taxon>Cucurbitales</taxon>
        <taxon>Cucurbitaceae</taxon>
        <taxon>Benincaseae</taxon>
        <taxon>Citrullus</taxon>
    </lineage>
</organism>
<name>A0ABP0YDN6_9ROSI</name>
<dbReference type="PANTHER" id="PTHR23213:SF269">
    <property type="entry name" value="FORMIN-LIKE PROTEIN 5"/>
    <property type="match status" value="1"/>
</dbReference>
<evidence type="ECO:0000256" key="2">
    <source>
        <dbReference type="RuleBase" id="RU361260"/>
    </source>
</evidence>
<feature type="region of interest" description="Disordered" evidence="3">
    <location>
        <begin position="872"/>
        <end position="992"/>
    </location>
</feature>
<feature type="signal peptide" evidence="5">
    <location>
        <begin position="1"/>
        <end position="29"/>
    </location>
</feature>
<feature type="region of interest" description="Disordered" evidence="3">
    <location>
        <begin position="716"/>
        <end position="741"/>
    </location>
</feature>
<feature type="chain" id="PRO_5046220002" description="Formin-like protein" evidence="5">
    <location>
        <begin position="30"/>
        <end position="992"/>
    </location>
</feature>
<feature type="region of interest" description="Disordered" evidence="3">
    <location>
        <begin position="164"/>
        <end position="196"/>
    </location>
</feature>
<feature type="compositionally biased region" description="Pro residues" evidence="3">
    <location>
        <begin position="369"/>
        <end position="447"/>
    </location>
</feature>
<feature type="domain" description="FH2" evidence="6">
    <location>
        <begin position="455"/>
        <end position="887"/>
    </location>
</feature>
<keyword evidence="4" id="KW-0472">Membrane</keyword>
<gene>
    <name evidence="7" type="ORF">CITCOLO1_LOCUS9577</name>
</gene>
<reference evidence="7 8" key="1">
    <citation type="submission" date="2024-03" db="EMBL/GenBank/DDBJ databases">
        <authorList>
            <person name="Gkanogiannis A."/>
            <person name="Becerra Lopez-Lavalle L."/>
        </authorList>
    </citation>
    <scope>NUCLEOTIDE SEQUENCE [LARGE SCALE GENOMIC DNA]</scope>
</reference>
<feature type="compositionally biased region" description="Polar residues" evidence="3">
    <location>
        <begin position="927"/>
        <end position="957"/>
    </location>
</feature>